<keyword evidence="1" id="KW-0472">Membrane</keyword>
<keyword evidence="1" id="KW-1133">Transmembrane helix</keyword>
<evidence type="ECO:0000313" key="2">
    <source>
        <dbReference type="EMBL" id="ASI13908.1"/>
    </source>
</evidence>
<gene>
    <name evidence="2" type="ORF">Mia14_0605</name>
</gene>
<feature type="transmembrane region" description="Helical" evidence="1">
    <location>
        <begin position="75"/>
        <end position="92"/>
    </location>
</feature>
<evidence type="ECO:0000313" key="3">
    <source>
        <dbReference type="Proteomes" id="UP000197679"/>
    </source>
</evidence>
<dbReference type="RefSeq" id="WP_088820181.1">
    <property type="nucleotide sequence ID" value="NZ_CP019964.1"/>
</dbReference>
<feature type="transmembrane region" description="Helical" evidence="1">
    <location>
        <begin position="23"/>
        <end position="44"/>
    </location>
</feature>
<feature type="transmembrane region" description="Helical" evidence="1">
    <location>
        <begin position="152"/>
        <end position="171"/>
    </location>
</feature>
<dbReference type="GeneID" id="33314159"/>
<organism evidence="2 3">
    <name type="scientific">Candidatus Mancarchaeum acidiphilum</name>
    <dbReference type="NCBI Taxonomy" id="1920749"/>
    <lineage>
        <taxon>Archaea</taxon>
        <taxon>Candidatus Micrarchaeota</taxon>
        <taxon>Candidatus Mancarchaeum</taxon>
    </lineage>
</organism>
<keyword evidence="1" id="KW-0812">Transmembrane</keyword>
<feature type="transmembrane region" description="Helical" evidence="1">
    <location>
        <begin position="98"/>
        <end position="114"/>
    </location>
</feature>
<keyword evidence="3" id="KW-1185">Reference proteome</keyword>
<feature type="transmembrane region" description="Helical" evidence="1">
    <location>
        <begin position="121"/>
        <end position="140"/>
    </location>
</feature>
<name>A0A218NN62_9ARCH</name>
<evidence type="ECO:0000256" key="1">
    <source>
        <dbReference type="SAM" id="Phobius"/>
    </source>
</evidence>
<dbReference type="Proteomes" id="UP000197679">
    <property type="component" value="Chromosome"/>
</dbReference>
<protein>
    <submittedName>
        <fullName evidence="2">Multipass membrane protein</fullName>
    </submittedName>
</protein>
<dbReference type="KEGG" id="marh:Mia14_0605"/>
<reference evidence="2 3" key="1">
    <citation type="journal article" date="2017" name="Nat. Commun.">
        <title>'ARMAN' archaea depend on association with euryarchaeal host in culture and in situ.</title>
        <authorList>
            <person name="Golyshina O."/>
            <person name="Toshchakov S."/>
            <person name="Makarova K."/>
            <person name="Gavrilov S."/>
            <person name="Korzhenkov A."/>
            <person name="La Cono V."/>
            <person name="Arcadi E."/>
            <person name="Nechitaylo T."/>
            <person name="Ferrer M."/>
            <person name="Kublanov I."/>
            <person name="Wolf Y."/>
            <person name="Yakimov M."/>
            <person name="Golyshin P."/>
            <person name="Slesarev A."/>
            <person name="Kozyavkin S."/>
        </authorList>
    </citation>
    <scope>NUCLEOTIDE SEQUENCE [LARGE SCALE GENOMIC DNA]</scope>
    <source>
        <strain evidence="2 3">Mia14</strain>
    </source>
</reference>
<sequence>MFNHNKKAKNYNGLVFEAEKTPYPLYAAATLSAVLAVLFLSYFIIMNNALMILASLILFIALSFVIIAEDEYMNITLGLAIAFIYASSAVYFNVPELVLVFLISVYTLIVIFAGSKIRLSAKIILFIAFVVPMLMSALGFNADENLTINVGIIGYYLLISLAIAVSIRFIFSKGKSRFPNKLSSYYKSLSGTPFYILAAIICLILLVLPIYPMQPSFNPSLLPYSTLTLNSSSKANFIYLYLNLSKFKHFEVYNASSIGFYTLSGKPIDANIAKSITNLSAVPAMLNISPSNTTIKVMFFVPKNESHTVQDLESTNRTTNAVSRISNASRFSYRNKTISYSIYQKVNYTKYEGIEKFQKYYTYDSICQSDYQNSYAFKVNGSHAFSLFQFSNSSSFDNALIKSKSDTYNGYNQSFRNYSTKQFYNVANATLPVSNCTDFAILTNSTLDVGTTVYYYRYDAAMENISTEFPSYWYVNKSFVSGRYSFLPASLNYLYNVYKTDTMNSTKSS</sequence>
<feature type="transmembrane region" description="Helical" evidence="1">
    <location>
        <begin position="50"/>
        <end position="68"/>
    </location>
</feature>
<proteinExistence type="predicted"/>
<accession>A0A218NN62</accession>
<dbReference type="AlphaFoldDB" id="A0A218NN62"/>
<feature type="transmembrane region" description="Helical" evidence="1">
    <location>
        <begin position="192"/>
        <end position="211"/>
    </location>
</feature>
<dbReference type="EMBL" id="CP019964">
    <property type="protein sequence ID" value="ASI13908.1"/>
    <property type="molecule type" value="Genomic_DNA"/>
</dbReference>